<proteinExistence type="predicted"/>
<dbReference type="Pfam" id="PF08798">
    <property type="entry name" value="CRISPR_assoc"/>
    <property type="match status" value="1"/>
</dbReference>
<dbReference type="SUPFAM" id="SSF117987">
    <property type="entry name" value="CRISPR-associated protein"/>
    <property type="match status" value="1"/>
</dbReference>
<keyword evidence="2" id="KW-1185">Reference proteome</keyword>
<evidence type="ECO:0000313" key="2">
    <source>
        <dbReference type="Proteomes" id="UP001626537"/>
    </source>
</evidence>
<organism evidence="1 2">
    <name type="scientific">Congregibacter variabilis</name>
    <dbReference type="NCBI Taxonomy" id="3081200"/>
    <lineage>
        <taxon>Bacteria</taxon>
        <taxon>Pseudomonadati</taxon>
        <taxon>Pseudomonadota</taxon>
        <taxon>Gammaproteobacteria</taxon>
        <taxon>Cellvibrionales</taxon>
        <taxon>Halieaceae</taxon>
        <taxon>Congregibacter</taxon>
    </lineage>
</organism>
<name>A0ABZ0I4J0_9GAMM</name>
<reference evidence="1 2" key="1">
    <citation type="submission" date="2023-10" db="EMBL/GenBank/DDBJ databases">
        <title>Two novel species belonging to the OM43/NOR5 clade.</title>
        <authorList>
            <person name="Park M."/>
        </authorList>
    </citation>
    <scope>NUCLEOTIDE SEQUENCE [LARGE SCALE GENOMIC DNA]</scope>
    <source>
        <strain evidence="1 2">IMCC43200</strain>
    </source>
</reference>
<accession>A0ABZ0I4J0</accession>
<sequence length="168" mass="18480">MPLEYVISKPATLGGYALHRLVMGLTNGESAIFVDATDKLIVRTAAAIDADSRPIVERQAGDVLAFELRASCSKKVKGKHRYFDLSDWRARHDWLRRKGSQLGFEVMTVHCVPDIATIDNGKGRRFSVDSTDFVGVLKVIDPDIFHKALVHGVGSTAKTFGHGFLLVT</sequence>
<dbReference type="SMART" id="SM01101">
    <property type="entry name" value="CRISPR_assoc"/>
    <property type="match status" value="1"/>
</dbReference>
<gene>
    <name evidence="1" type="ORF">R0135_00600</name>
</gene>
<dbReference type="Proteomes" id="UP001626537">
    <property type="component" value="Chromosome"/>
</dbReference>
<dbReference type="RefSeq" id="WP_407348327.1">
    <property type="nucleotide sequence ID" value="NZ_CP136864.1"/>
</dbReference>
<dbReference type="InterPro" id="IPR010179">
    <property type="entry name" value="CRISPR-assoc_prot_Cse3"/>
</dbReference>
<protein>
    <submittedName>
        <fullName evidence="1">Type I-E CRISPR-associated protein Cas6/Cse3/CasE</fullName>
    </submittedName>
</protein>
<dbReference type="EMBL" id="CP136864">
    <property type="protein sequence ID" value="WOJ93683.1"/>
    <property type="molecule type" value="Genomic_DNA"/>
</dbReference>
<evidence type="ECO:0000313" key="1">
    <source>
        <dbReference type="EMBL" id="WOJ93683.1"/>
    </source>
</evidence>
<dbReference type="Gene3D" id="3.30.70.1210">
    <property type="entry name" value="Crispr-associated protein, domain 2"/>
    <property type="match status" value="1"/>
</dbReference>